<dbReference type="GO" id="GO:0005737">
    <property type="term" value="C:cytoplasm"/>
    <property type="evidence" value="ECO:0007669"/>
    <property type="project" value="UniProtKB-SubCell"/>
</dbReference>
<dbReference type="GO" id="GO:0050568">
    <property type="term" value="F:protein-glutamine glutaminase activity"/>
    <property type="evidence" value="ECO:0007669"/>
    <property type="project" value="UniProtKB-UniRule"/>
</dbReference>
<dbReference type="Gene3D" id="3.40.50.2300">
    <property type="match status" value="1"/>
</dbReference>
<dbReference type="GO" id="GO:0000156">
    <property type="term" value="F:phosphorelay response regulator activity"/>
    <property type="evidence" value="ECO:0007669"/>
    <property type="project" value="InterPro"/>
</dbReference>
<keyword evidence="1 5" id="KW-0963">Cytoplasm</keyword>
<evidence type="ECO:0000259" key="8">
    <source>
        <dbReference type="PROSITE" id="PS50110"/>
    </source>
</evidence>
<dbReference type="HAMAP" id="MF_00099">
    <property type="entry name" value="CheB_chemtxs"/>
    <property type="match status" value="1"/>
</dbReference>
<comment type="PTM">
    <text evidence="5">Phosphorylated by CheA. Phosphorylation of the N-terminal regulatory domain activates the methylesterase activity.</text>
</comment>
<comment type="catalytic activity">
    <reaction evidence="4 5">
        <text>[protein]-L-glutamate 5-O-methyl ester + H2O = L-glutamyl-[protein] + methanol + H(+)</text>
        <dbReference type="Rhea" id="RHEA:23236"/>
        <dbReference type="Rhea" id="RHEA-COMP:10208"/>
        <dbReference type="Rhea" id="RHEA-COMP:10311"/>
        <dbReference type="ChEBI" id="CHEBI:15377"/>
        <dbReference type="ChEBI" id="CHEBI:15378"/>
        <dbReference type="ChEBI" id="CHEBI:17790"/>
        <dbReference type="ChEBI" id="CHEBI:29973"/>
        <dbReference type="ChEBI" id="CHEBI:82795"/>
        <dbReference type="EC" id="3.1.1.61"/>
    </reaction>
</comment>
<dbReference type="AlphaFoldDB" id="A0A2H5XEY3"/>
<comment type="catalytic activity">
    <reaction evidence="5">
        <text>L-glutaminyl-[protein] + H2O = L-glutamyl-[protein] + NH4(+)</text>
        <dbReference type="Rhea" id="RHEA:16441"/>
        <dbReference type="Rhea" id="RHEA-COMP:10207"/>
        <dbReference type="Rhea" id="RHEA-COMP:10208"/>
        <dbReference type="ChEBI" id="CHEBI:15377"/>
        <dbReference type="ChEBI" id="CHEBI:28938"/>
        <dbReference type="ChEBI" id="CHEBI:29973"/>
        <dbReference type="ChEBI" id="CHEBI:30011"/>
        <dbReference type="EC" id="3.5.1.44"/>
    </reaction>
</comment>
<dbReference type="CDD" id="cd16432">
    <property type="entry name" value="CheB_Rec"/>
    <property type="match status" value="1"/>
</dbReference>
<dbReference type="InterPro" id="IPR000673">
    <property type="entry name" value="Sig_transdc_resp-reg_Me-estase"/>
</dbReference>
<dbReference type="InterPro" id="IPR035909">
    <property type="entry name" value="CheB_C"/>
</dbReference>
<feature type="active site" evidence="5 6">
    <location>
        <position position="165"/>
    </location>
</feature>
<dbReference type="EC" id="3.5.1.44" evidence="5"/>
<dbReference type="SMART" id="SM00448">
    <property type="entry name" value="REC"/>
    <property type="match status" value="1"/>
</dbReference>
<dbReference type="PROSITE" id="PS50122">
    <property type="entry name" value="CHEB"/>
    <property type="match status" value="1"/>
</dbReference>
<dbReference type="EMBL" id="BEHT01000036">
    <property type="protein sequence ID" value="GBC99743.1"/>
    <property type="molecule type" value="Genomic_DNA"/>
</dbReference>
<feature type="modified residue" description="4-aspartylphosphate" evidence="5 7">
    <location>
        <position position="57"/>
    </location>
</feature>
<organism evidence="10 11">
    <name type="scientific">Candidatus Fervidibacter japonicus</name>
    <dbReference type="NCBI Taxonomy" id="2035412"/>
    <lineage>
        <taxon>Bacteria</taxon>
        <taxon>Candidatus Fervidibacterota</taxon>
        <taxon>Candidatus Fervidibacter</taxon>
    </lineage>
</organism>
<accession>A0A2H5XEY3</accession>
<reference evidence="11" key="1">
    <citation type="submission" date="2017-09" db="EMBL/GenBank/DDBJ databases">
        <title>Metaegenomics of thermophilic ammonia-oxidizing enrichment culture.</title>
        <authorList>
            <person name="Kato S."/>
            <person name="Suzuki K."/>
        </authorList>
    </citation>
    <scope>NUCLEOTIDE SEQUENCE [LARGE SCALE GENOMIC DNA]</scope>
</reference>
<dbReference type="PROSITE" id="PS50110">
    <property type="entry name" value="RESPONSE_REGULATORY"/>
    <property type="match status" value="1"/>
</dbReference>
<feature type="domain" description="Response regulatory" evidence="8">
    <location>
        <begin position="6"/>
        <end position="123"/>
    </location>
</feature>
<evidence type="ECO:0000256" key="6">
    <source>
        <dbReference type="PROSITE-ProRule" id="PRU00050"/>
    </source>
</evidence>
<dbReference type="CDD" id="cd17541">
    <property type="entry name" value="REC_CheB-like"/>
    <property type="match status" value="1"/>
</dbReference>
<protein>
    <recommendedName>
        <fullName evidence="5">Protein-glutamate methylesterase/protein-glutamine glutaminase</fullName>
        <ecNumber evidence="5">3.1.1.61</ecNumber>
        <ecNumber evidence="5">3.5.1.44</ecNumber>
    </recommendedName>
</protein>
<name>A0A2H5XEY3_9BACT</name>
<feature type="active site" evidence="5 6">
    <location>
        <position position="192"/>
    </location>
</feature>
<evidence type="ECO:0000313" key="11">
    <source>
        <dbReference type="Proteomes" id="UP000236173"/>
    </source>
</evidence>
<dbReference type="EC" id="3.1.1.61" evidence="5"/>
<proteinExistence type="inferred from homology"/>
<comment type="domain">
    <text evidence="5">Contains a C-terminal catalytic domain, and an N-terminal region which modulates catalytic activity.</text>
</comment>
<dbReference type="GO" id="GO:0006935">
    <property type="term" value="P:chemotaxis"/>
    <property type="evidence" value="ECO:0007669"/>
    <property type="project" value="UniProtKB-UniRule"/>
</dbReference>
<evidence type="ECO:0000256" key="2">
    <source>
        <dbReference type="ARBA" id="ARBA00022500"/>
    </source>
</evidence>
<evidence type="ECO:0000256" key="4">
    <source>
        <dbReference type="ARBA" id="ARBA00048267"/>
    </source>
</evidence>
<dbReference type="PANTHER" id="PTHR42872">
    <property type="entry name" value="PROTEIN-GLUTAMATE METHYLESTERASE/PROTEIN-GLUTAMINE GLUTAMINASE"/>
    <property type="match status" value="1"/>
</dbReference>
<gene>
    <name evidence="5 10" type="primary">cheB</name>
    <name evidence="10" type="ORF">HRbin17_02274</name>
</gene>
<comment type="caution">
    <text evidence="10">The sequence shown here is derived from an EMBL/GenBank/DDBJ whole genome shotgun (WGS) entry which is preliminary data.</text>
</comment>
<evidence type="ECO:0000256" key="3">
    <source>
        <dbReference type="ARBA" id="ARBA00022801"/>
    </source>
</evidence>
<dbReference type="InterPro" id="IPR008248">
    <property type="entry name" value="CheB-like"/>
</dbReference>
<dbReference type="Pfam" id="PF00072">
    <property type="entry name" value="Response_reg"/>
    <property type="match status" value="1"/>
</dbReference>
<evidence type="ECO:0000256" key="5">
    <source>
        <dbReference type="HAMAP-Rule" id="MF_00099"/>
    </source>
</evidence>
<evidence type="ECO:0000313" key="10">
    <source>
        <dbReference type="EMBL" id="GBC99743.1"/>
    </source>
</evidence>
<dbReference type="Gene3D" id="3.40.50.180">
    <property type="entry name" value="Methylesterase CheB, C-terminal domain"/>
    <property type="match status" value="1"/>
</dbReference>
<dbReference type="Proteomes" id="UP000236173">
    <property type="component" value="Unassembled WGS sequence"/>
</dbReference>
<comment type="subcellular location">
    <subcellularLocation>
        <location evidence="5">Cytoplasm</location>
    </subcellularLocation>
</comment>
<dbReference type="GO" id="GO:0008984">
    <property type="term" value="F:protein-glutamate methylesterase activity"/>
    <property type="evidence" value="ECO:0007669"/>
    <property type="project" value="UniProtKB-UniRule"/>
</dbReference>
<comment type="function">
    <text evidence="5">Involved in chemotaxis. Part of a chemotaxis signal transduction system that modulates chemotaxis in response to various stimuli. Catalyzes the demethylation of specific methylglutamate residues introduced into the chemoreceptors (methyl-accepting chemotaxis proteins or MCP) by CheR. Also mediates the irreversible deamidation of specific glutamine residues to glutamic acid.</text>
</comment>
<dbReference type="SUPFAM" id="SSF52172">
    <property type="entry name" value="CheY-like"/>
    <property type="match status" value="1"/>
</dbReference>
<evidence type="ECO:0000259" key="9">
    <source>
        <dbReference type="PROSITE" id="PS50122"/>
    </source>
</evidence>
<keyword evidence="2 5" id="KW-0145">Chemotaxis</keyword>
<keyword evidence="3 5" id="KW-0378">Hydrolase</keyword>
<dbReference type="PANTHER" id="PTHR42872:SF6">
    <property type="entry name" value="PROTEIN-GLUTAMATE METHYLESTERASE_PROTEIN-GLUTAMINE GLUTAMINASE"/>
    <property type="match status" value="1"/>
</dbReference>
<sequence>MERWCKVVVVDDSAFMRMAISRLLSEDAEIEVVATASNGAEALEVIKTVRPSVVTLDVEMPVMDGLTVLDRVMRECPTPVVMVSALTKEGAEVTLRALQLGAVDFIAKPSGSISLDFHKVRDELVAKVKAAARAKLRVLLTPARRTAPSVVASPTEWAVVVIAASTGGPAAVRYVLSQLPPHLPAAILLVQHMPIGFTKFFANNLNQVSALPVHEAQDGEAVRPQQVYLAPSGFHLLVDRGGRLRLDTSPPLHGVRPAADKTLDSAAHVFRTRCVGVVMTGMGNDGAVGLLTVKERGGRTLVQAPETCVIPSMPESALKLGAAQEGVALERLPQRIAEVVQEVIGALTATHAVPK</sequence>
<keyword evidence="5 7" id="KW-0597">Phosphoprotein</keyword>
<dbReference type="InterPro" id="IPR011006">
    <property type="entry name" value="CheY-like_superfamily"/>
</dbReference>
<dbReference type="PIRSF" id="PIRSF000876">
    <property type="entry name" value="RR_chemtxs_CheB"/>
    <property type="match status" value="1"/>
</dbReference>
<comment type="similarity">
    <text evidence="5">Belongs to the CheB family.</text>
</comment>
<dbReference type="NCBIfam" id="NF001965">
    <property type="entry name" value="PRK00742.1"/>
    <property type="match status" value="1"/>
</dbReference>
<evidence type="ECO:0000256" key="1">
    <source>
        <dbReference type="ARBA" id="ARBA00022490"/>
    </source>
</evidence>
<evidence type="ECO:0000256" key="7">
    <source>
        <dbReference type="PROSITE-ProRule" id="PRU00169"/>
    </source>
</evidence>
<dbReference type="InterPro" id="IPR001789">
    <property type="entry name" value="Sig_transdc_resp-reg_receiver"/>
</dbReference>
<dbReference type="SUPFAM" id="SSF52738">
    <property type="entry name" value="Methylesterase CheB, C-terminal domain"/>
    <property type="match status" value="1"/>
</dbReference>
<feature type="domain" description="CheB-type methylesterase" evidence="9">
    <location>
        <begin position="154"/>
        <end position="343"/>
    </location>
</feature>
<dbReference type="Pfam" id="PF01339">
    <property type="entry name" value="CheB_methylest"/>
    <property type="match status" value="1"/>
</dbReference>
<feature type="active site" evidence="5 6">
    <location>
        <position position="285"/>
    </location>
</feature>